<feature type="domain" description="Xylose isomerase-like TIM barrel" evidence="4">
    <location>
        <begin position="21"/>
        <end position="255"/>
    </location>
</feature>
<dbReference type="SUPFAM" id="SSF51658">
    <property type="entry name" value="Xylose isomerase-like"/>
    <property type="match status" value="1"/>
</dbReference>
<evidence type="ECO:0000313" key="6">
    <source>
        <dbReference type="Proteomes" id="UP000288794"/>
    </source>
</evidence>
<evidence type="ECO:0000256" key="3">
    <source>
        <dbReference type="PIRSR" id="PIRSR006241-50"/>
    </source>
</evidence>
<evidence type="ECO:0000313" key="5">
    <source>
        <dbReference type="EMBL" id="RWR01453.1"/>
    </source>
</evidence>
<dbReference type="InterPro" id="IPR026040">
    <property type="entry name" value="HyI-like"/>
</dbReference>
<comment type="similarity">
    <text evidence="2">Belongs to the hyi family.</text>
</comment>
<dbReference type="Pfam" id="PF01261">
    <property type="entry name" value="AP_endonuc_2"/>
    <property type="match status" value="1"/>
</dbReference>
<gene>
    <name evidence="5" type="ORF">ED28_13245</name>
</gene>
<dbReference type="PANTHER" id="PTHR43489">
    <property type="entry name" value="ISOMERASE"/>
    <property type="match status" value="1"/>
</dbReference>
<evidence type="ECO:0000259" key="4">
    <source>
        <dbReference type="Pfam" id="PF01261"/>
    </source>
</evidence>
<feature type="active site" description="Proton donor/acceptor" evidence="3">
    <location>
        <position position="240"/>
    </location>
</feature>
<dbReference type="GO" id="GO:0008903">
    <property type="term" value="F:hydroxypyruvate isomerase activity"/>
    <property type="evidence" value="ECO:0007669"/>
    <property type="project" value="TreeGrafter"/>
</dbReference>
<dbReference type="EMBL" id="JMEE01000036">
    <property type="protein sequence ID" value="RWR01453.1"/>
    <property type="molecule type" value="Genomic_DNA"/>
</dbReference>
<dbReference type="InterPro" id="IPR053398">
    <property type="entry name" value="HPT_OtnI_isomerases"/>
</dbReference>
<dbReference type="AlphaFoldDB" id="A0A443IBN7"/>
<keyword evidence="6" id="KW-1185">Reference proteome</keyword>
<organism evidence="5 6">
    <name type="scientific">[Pantoea] beijingensis</name>
    <dbReference type="NCBI Taxonomy" id="1324864"/>
    <lineage>
        <taxon>Bacteria</taxon>
        <taxon>Pseudomonadati</taxon>
        <taxon>Pseudomonadota</taxon>
        <taxon>Gammaproteobacteria</taxon>
        <taxon>Enterobacterales</taxon>
        <taxon>Erwiniaceae</taxon>
        <taxon>Erwinia</taxon>
    </lineage>
</organism>
<proteinExistence type="inferred from homology"/>
<protein>
    <recommendedName>
        <fullName evidence="4">Xylose isomerase-like TIM barrel domain-containing protein</fullName>
    </recommendedName>
</protein>
<reference evidence="5 6" key="1">
    <citation type="submission" date="2014-04" db="EMBL/GenBank/DDBJ databases">
        <title>Draft genome sequence of Pantoea beijingensis strain LMG 27579, an emerging pathogen to Pleurotus eryngii with potential industrial application.</title>
        <authorList>
            <person name="Xu F."/>
            <person name="Liu Y."/>
            <person name="Wang S."/>
            <person name="Yin Y."/>
            <person name="Ma Y."/>
            <person name="Zhao S."/>
            <person name="Rong C."/>
        </authorList>
    </citation>
    <scope>NUCLEOTIDE SEQUENCE [LARGE SCALE GENOMIC DNA]</scope>
    <source>
        <strain evidence="5 6">LMG 27579</strain>
    </source>
</reference>
<dbReference type="Gene3D" id="3.20.20.150">
    <property type="entry name" value="Divalent-metal-dependent TIM barrel enzymes"/>
    <property type="match status" value="1"/>
</dbReference>
<dbReference type="RefSeq" id="WP_128178539.1">
    <property type="nucleotide sequence ID" value="NZ_CP071409.1"/>
</dbReference>
<dbReference type="InterPro" id="IPR013022">
    <property type="entry name" value="Xyl_isomerase-like_TIM-brl"/>
</dbReference>
<dbReference type="GO" id="GO:0046487">
    <property type="term" value="P:glyoxylate metabolic process"/>
    <property type="evidence" value="ECO:0007669"/>
    <property type="project" value="TreeGrafter"/>
</dbReference>
<evidence type="ECO:0000256" key="1">
    <source>
        <dbReference type="ARBA" id="ARBA00023235"/>
    </source>
</evidence>
<dbReference type="InterPro" id="IPR036237">
    <property type="entry name" value="Xyl_isomerase-like_sf"/>
</dbReference>
<keyword evidence="1 2" id="KW-0413">Isomerase</keyword>
<evidence type="ECO:0000256" key="2">
    <source>
        <dbReference type="PIRNR" id="PIRNR006241"/>
    </source>
</evidence>
<dbReference type="Proteomes" id="UP000288794">
    <property type="component" value="Unassembled WGS sequence"/>
</dbReference>
<name>A0A443IBN7_9GAMM</name>
<feature type="active site" description="Proton donor/acceptor" evidence="3">
    <location>
        <position position="143"/>
    </location>
</feature>
<comment type="caution">
    <text evidence="5">The sequence shown here is derived from an EMBL/GenBank/DDBJ whole genome shotgun (WGS) entry which is preliminary data.</text>
</comment>
<sequence>MLKLAANLSMLFTELPFMQRFAAAADAGFKAVEMLFPYDYPVDELKRQLDDHQLQLVLFNTPPGNVAAGEWGIATLPGRETQARQDIDCALQYAHALGCPSLHLMAGVVTPTADAAACRETFIDNVRYAADRAAPLGINIMLEALSPQVRANYLYSSQWQTLAVCDAVSRTNVFVQLDLFHAQIVDGNLTNLIKTLGQRIGHVQIASVPDRHEPDGGETHYPWLFSVLEEVKYSGYIGTEYHPANGTLPGLRWAKPYL</sequence>
<dbReference type="InterPro" id="IPR050417">
    <property type="entry name" value="Sugar_Epim/Isomerase"/>
</dbReference>
<dbReference type="NCBIfam" id="NF043033">
    <property type="entry name" value="OxoTetrIsom"/>
    <property type="match status" value="1"/>
</dbReference>
<dbReference type="PIRSF" id="PIRSF006241">
    <property type="entry name" value="HyI"/>
    <property type="match status" value="1"/>
</dbReference>
<dbReference type="PANTHER" id="PTHR43489:SF6">
    <property type="entry name" value="HYDROXYPYRUVATE ISOMERASE-RELATED"/>
    <property type="match status" value="1"/>
</dbReference>
<accession>A0A443IBN7</accession>
<dbReference type="FunFam" id="3.20.20.150:FF:000007">
    <property type="entry name" value="Hydroxypyruvate isomerase"/>
    <property type="match status" value="1"/>
</dbReference>